<evidence type="ECO:0000256" key="6">
    <source>
        <dbReference type="SAM" id="Phobius"/>
    </source>
</evidence>
<keyword evidence="9" id="KW-1185">Reference proteome</keyword>
<feature type="domain" description="ABC-2 type transporter transmembrane" evidence="7">
    <location>
        <begin position="14"/>
        <end position="370"/>
    </location>
</feature>
<evidence type="ECO:0000256" key="4">
    <source>
        <dbReference type="ARBA" id="ARBA00022989"/>
    </source>
</evidence>
<proteinExistence type="predicted"/>
<keyword evidence="5 6" id="KW-0472">Membrane</keyword>
<dbReference type="Proteomes" id="UP000182762">
    <property type="component" value="Unassembled WGS sequence"/>
</dbReference>
<feature type="transmembrane region" description="Helical" evidence="6">
    <location>
        <begin position="306"/>
        <end position="325"/>
    </location>
</feature>
<evidence type="ECO:0000256" key="1">
    <source>
        <dbReference type="ARBA" id="ARBA00004651"/>
    </source>
</evidence>
<dbReference type="PANTHER" id="PTHR30294">
    <property type="entry name" value="MEMBRANE COMPONENT OF ABC TRANSPORTER YHHJ-RELATED"/>
    <property type="match status" value="1"/>
</dbReference>
<evidence type="ECO:0000256" key="5">
    <source>
        <dbReference type="ARBA" id="ARBA00023136"/>
    </source>
</evidence>
<dbReference type="RefSeq" id="WP_061803601.1">
    <property type="nucleotide sequence ID" value="NZ_FOXX01000002.1"/>
</dbReference>
<sequence length="383" mass="43810">MRLIGLNIKQMLKKWTTWLLFLFPVLLTVGAGGLIEKQGSEIGIPVVFVDKDNSTSSKFVVNRLKKQDLLEVSTATQKEAFRRLGQNKVDSVFIIEEGFEEKIKHEEREGVIKLVSTPSSLTYHIVRELVASEVTRLTSNAKAANRVIAIYDKRKMDIDKEEVWKDAYRYSDGQWEPEPLMTIEYKQEGEKFGNRETKGSFNSYLGLWSFSVLLLCFVMNEWILKERLLFSRMRTTYKGLAAYLYGKLGSQLLFLFGSAALSFGVLSYFHHTPMNIKVLVSMIIFSLFSSMLSMFMASFIRSSGNYYLLSFLVVMMISAFGGSFFPLSDFSPSLAHISAWMPQSLFVKASFAHEYYYSFSAFIIGISVILWGGTVWKIQKQKR</sequence>
<evidence type="ECO:0000256" key="2">
    <source>
        <dbReference type="ARBA" id="ARBA00022475"/>
    </source>
</evidence>
<accession>A0A1I5Y0R8</accession>
<feature type="transmembrane region" description="Helical" evidence="6">
    <location>
        <begin position="252"/>
        <end position="270"/>
    </location>
</feature>
<dbReference type="InterPro" id="IPR051449">
    <property type="entry name" value="ABC-2_transporter_component"/>
</dbReference>
<dbReference type="GeneID" id="93709894"/>
<evidence type="ECO:0000256" key="3">
    <source>
        <dbReference type="ARBA" id="ARBA00022692"/>
    </source>
</evidence>
<dbReference type="Pfam" id="PF12698">
    <property type="entry name" value="ABC2_membrane_3"/>
    <property type="match status" value="1"/>
</dbReference>
<dbReference type="PANTHER" id="PTHR30294:SF29">
    <property type="entry name" value="MULTIDRUG ABC TRANSPORTER PERMEASE YBHS-RELATED"/>
    <property type="match status" value="1"/>
</dbReference>
<dbReference type="Gene3D" id="3.40.1710.10">
    <property type="entry name" value="abc type-2 transporter like domain"/>
    <property type="match status" value="1"/>
</dbReference>
<keyword evidence="4 6" id="KW-1133">Transmembrane helix</keyword>
<protein>
    <submittedName>
        <fullName evidence="8">ABC-2 type transport system permease protein</fullName>
    </submittedName>
</protein>
<dbReference type="EMBL" id="FOXX01000002">
    <property type="protein sequence ID" value="SFQ37789.1"/>
    <property type="molecule type" value="Genomic_DNA"/>
</dbReference>
<feature type="transmembrane region" description="Helical" evidence="6">
    <location>
        <begin position="355"/>
        <end position="376"/>
    </location>
</feature>
<evidence type="ECO:0000313" key="9">
    <source>
        <dbReference type="Proteomes" id="UP000182762"/>
    </source>
</evidence>
<evidence type="ECO:0000313" key="8">
    <source>
        <dbReference type="EMBL" id="SFQ37789.1"/>
    </source>
</evidence>
<feature type="transmembrane region" description="Helical" evidence="6">
    <location>
        <begin position="276"/>
        <end position="299"/>
    </location>
</feature>
<evidence type="ECO:0000259" key="7">
    <source>
        <dbReference type="Pfam" id="PF12698"/>
    </source>
</evidence>
<keyword evidence="2" id="KW-1003">Cell membrane</keyword>
<comment type="caution">
    <text evidence="8">The sequence shown here is derived from an EMBL/GenBank/DDBJ whole genome shotgun (WGS) entry which is preliminary data.</text>
</comment>
<comment type="subcellular location">
    <subcellularLocation>
        <location evidence="1">Cell membrane</location>
        <topology evidence="1">Multi-pass membrane protein</topology>
    </subcellularLocation>
</comment>
<gene>
    <name evidence="8" type="ORF">SAMN02745910_01165</name>
</gene>
<keyword evidence="3 6" id="KW-0812">Transmembrane</keyword>
<dbReference type="InterPro" id="IPR013525">
    <property type="entry name" value="ABC2_TM"/>
</dbReference>
<organism evidence="8 9">
    <name type="scientific">Priestia endophytica DSM 13796</name>
    <dbReference type="NCBI Taxonomy" id="1121089"/>
    <lineage>
        <taxon>Bacteria</taxon>
        <taxon>Bacillati</taxon>
        <taxon>Bacillota</taxon>
        <taxon>Bacilli</taxon>
        <taxon>Bacillales</taxon>
        <taxon>Bacillaceae</taxon>
        <taxon>Priestia</taxon>
    </lineage>
</organism>
<reference evidence="8 9" key="1">
    <citation type="submission" date="2016-10" db="EMBL/GenBank/DDBJ databases">
        <authorList>
            <person name="Varghese N."/>
            <person name="Submissions S."/>
        </authorList>
    </citation>
    <scope>NUCLEOTIDE SEQUENCE [LARGE SCALE GENOMIC DNA]</scope>
    <source>
        <strain evidence="8 9">DSM 13796</strain>
    </source>
</reference>
<name>A0A1I5Y0R8_9BACI</name>